<evidence type="ECO:0000256" key="4">
    <source>
        <dbReference type="ARBA" id="ARBA00022989"/>
    </source>
</evidence>
<sequence length="249" mass="27900">MAVTEDKSSRSSLNWLLLLLSLVVLACLLALGTWQVQRLQWKEALLAQIEVRINAEPADLASIERIYAETGDVEYRPMRVEGAFRHTGERHYFATWKGQSGYFVHTPLRLEDGRFIFVNRGFVPFDRKEADTRAEGQIVGGVRISGLARNGIGEKPSFIVPDNDIGQNIFYWKDLGTMASTAGLPEAARVLPFYVDADDSPNAGGLPVGGVTRIDMPNSHLQYAITWYGLAAALCGVLFVWWRRNRRRS</sequence>
<feature type="transmembrane region" description="Helical" evidence="6">
    <location>
        <begin position="221"/>
        <end position="242"/>
    </location>
</feature>
<keyword evidence="6" id="KW-1003">Cell membrane</keyword>
<protein>
    <recommendedName>
        <fullName evidence="6">SURF1-like protein</fullName>
    </recommendedName>
</protein>
<evidence type="ECO:0000256" key="3">
    <source>
        <dbReference type="ARBA" id="ARBA00022692"/>
    </source>
</evidence>
<dbReference type="Pfam" id="PF02104">
    <property type="entry name" value="SURF1"/>
    <property type="match status" value="1"/>
</dbReference>
<gene>
    <name evidence="7" type="ORF">SAMN05216452_3569</name>
</gene>
<keyword evidence="4 6" id="KW-1133">Transmembrane helix</keyword>
<keyword evidence="3 6" id="KW-0812">Transmembrane</keyword>
<name>A0A1H4N195_9HYPH</name>
<comment type="similarity">
    <text evidence="2 6">Belongs to the SURF1 family.</text>
</comment>
<evidence type="ECO:0000256" key="5">
    <source>
        <dbReference type="ARBA" id="ARBA00023136"/>
    </source>
</evidence>
<dbReference type="Proteomes" id="UP000199064">
    <property type="component" value="Unassembled WGS sequence"/>
</dbReference>
<dbReference type="PROSITE" id="PS51257">
    <property type="entry name" value="PROKAR_LIPOPROTEIN"/>
    <property type="match status" value="1"/>
</dbReference>
<keyword evidence="8" id="KW-1185">Reference proteome</keyword>
<organism evidence="7 8">
    <name type="scientific">Nitratireductor aquibiodomus</name>
    <dbReference type="NCBI Taxonomy" id="204799"/>
    <lineage>
        <taxon>Bacteria</taxon>
        <taxon>Pseudomonadati</taxon>
        <taxon>Pseudomonadota</taxon>
        <taxon>Alphaproteobacteria</taxon>
        <taxon>Hyphomicrobiales</taxon>
        <taxon>Phyllobacteriaceae</taxon>
        <taxon>Nitratireductor</taxon>
    </lineage>
</organism>
<evidence type="ECO:0000256" key="2">
    <source>
        <dbReference type="ARBA" id="ARBA00007165"/>
    </source>
</evidence>
<dbReference type="RefSeq" id="WP_177175106.1">
    <property type="nucleotide sequence ID" value="NZ_FNSL01000001.1"/>
</dbReference>
<comment type="subcellular location">
    <subcellularLocation>
        <location evidence="6">Cell membrane</location>
        <topology evidence="6">Multi-pass membrane protein</topology>
    </subcellularLocation>
    <subcellularLocation>
        <location evidence="1">Membrane</location>
    </subcellularLocation>
</comment>
<dbReference type="InterPro" id="IPR045214">
    <property type="entry name" value="Surf1/Surf4"/>
</dbReference>
<dbReference type="GO" id="GO:0005886">
    <property type="term" value="C:plasma membrane"/>
    <property type="evidence" value="ECO:0007669"/>
    <property type="project" value="UniProtKB-SubCell"/>
</dbReference>
<dbReference type="PANTHER" id="PTHR23427">
    <property type="entry name" value="SURFEIT LOCUS PROTEIN"/>
    <property type="match status" value="1"/>
</dbReference>
<dbReference type="EMBL" id="FNSL01000001">
    <property type="protein sequence ID" value="SEB89076.1"/>
    <property type="molecule type" value="Genomic_DNA"/>
</dbReference>
<reference evidence="8" key="1">
    <citation type="submission" date="2016-10" db="EMBL/GenBank/DDBJ databases">
        <authorList>
            <person name="Varghese N."/>
            <person name="Submissions S."/>
        </authorList>
    </citation>
    <scope>NUCLEOTIDE SEQUENCE [LARGE SCALE GENOMIC DNA]</scope>
    <source>
        <strain evidence="8">ES.061</strain>
    </source>
</reference>
<dbReference type="PROSITE" id="PS50895">
    <property type="entry name" value="SURF1"/>
    <property type="match status" value="1"/>
</dbReference>
<evidence type="ECO:0000313" key="7">
    <source>
        <dbReference type="EMBL" id="SEB89076.1"/>
    </source>
</evidence>
<evidence type="ECO:0000256" key="1">
    <source>
        <dbReference type="ARBA" id="ARBA00004370"/>
    </source>
</evidence>
<evidence type="ECO:0000256" key="6">
    <source>
        <dbReference type="RuleBase" id="RU363076"/>
    </source>
</evidence>
<dbReference type="AlphaFoldDB" id="A0A1H4N195"/>
<dbReference type="CDD" id="cd06662">
    <property type="entry name" value="SURF1"/>
    <property type="match status" value="1"/>
</dbReference>
<proteinExistence type="inferred from homology"/>
<dbReference type="PANTHER" id="PTHR23427:SF2">
    <property type="entry name" value="SURFEIT LOCUS PROTEIN 1"/>
    <property type="match status" value="1"/>
</dbReference>
<comment type="caution">
    <text evidence="6">Lacks conserved residue(s) required for the propagation of feature annotation.</text>
</comment>
<evidence type="ECO:0000313" key="8">
    <source>
        <dbReference type="Proteomes" id="UP000199064"/>
    </source>
</evidence>
<accession>A0A1H4N195</accession>
<dbReference type="InterPro" id="IPR002994">
    <property type="entry name" value="Surf1/Shy1"/>
</dbReference>
<keyword evidence="5 6" id="KW-0472">Membrane</keyword>